<keyword evidence="3" id="KW-1185">Reference proteome</keyword>
<evidence type="ECO:0000259" key="1">
    <source>
        <dbReference type="Pfam" id="PF20236"/>
    </source>
</evidence>
<evidence type="ECO:0000313" key="3">
    <source>
        <dbReference type="Proteomes" id="UP001215598"/>
    </source>
</evidence>
<dbReference type="EMBL" id="JARKIB010000203">
    <property type="protein sequence ID" value="KAJ7724374.1"/>
    <property type="molecule type" value="Genomic_DNA"/>
</dbReference>
<gene>
    <name evidence="2" type="ORF">B0H16DRAFT_324339</name>
</gene>
<comment type="caution">
    <text evidence="2">The sequence shown here is derived from an EMBL/GenBank/DDBJ whole genome shotgun (WGS) entry which is preliminary data.</text>
</comment>
<dbReference type="InterPro" id="IPR046528">
    <property type="entry name" value="DUF6593"/>
</dbReference>
<dbReference type="AlphaFoldDB" id="A0AAD7HPB6"/>
<name>A0AAD7HPB6_9AGAR</name>
<feature type="domain" description="DUF6593" evidence="1">
    <location>
        <begin position="21"/>
        <end position="96"/>
    </location>
</feature>
<protein>
    <recommendedName>
        <fullName evidence="1">DUF6593 domain-containing protein</fullName>
    </recommendedName>
</protein>
<reference evidence="2" key="1">
    <citation type="submission" date="2023-03" db="EMBL/GenBank/DDBJ databases">
        <title>Massive genome expansion in bonnet fungi (Mycena s.s.) driven by repeated elements and novel gene families across ecological guilds.</title>
        <authorList>
            <consortium name="Lawrence Berkeley National Laboratory"/>
            <person name="Harder C.B."/>
            <person name="Miyauchi S."/>
            <person name="Viragh M."/>
            <person name="Kuo A."/>
            <person name="Thoen E."/>
            <person name="Andreopoulos B."/>
            <person name="Lu D."/>
            <person name="Skrede I."/>
            <person name="Drula E."/>
            <person name="Henrissat B."/>
            <person name="Morin E."/>
            <person name="Kohler A."/>
            <person name="Barry K."/>
            <person name="LaButti K."/>
            <person name="Morin E."/>
            <person name="Salamov A."/>
            <person name="Lipzen A."/>
            <person name="Mereny Z."/>
            <person name="Hegedus B."/>
            <person name="Baldrian P."/>
            <person name="Stursova M."/>
            <person name="Weitz H."/>
            <person name="Taylor A."/>
            <person name="Grigoriev I.V."/>
            <person name="Nagy L.G."/>
            <person name="Martin F."/>
            <person name="Kauserud H."/>
        </authorList>
    </citation>
    <scope>NUCLEOTIDE SEQUENCE</scope>
    <source>
        <strain evidence="2">CBHHK182m</strain>
    </source>
</reference>
<accession>A0AAD7HPB6</accession>
<evidence type="ECO:0000313" key="2">
    <source>
        <dbReference type="EMBL" id="KAJ7724374.1"/>
    </source>
</evidence>
<proteinExistence type="predicted"/>
<organism evidence="2 3">
    <name type="scientific">Mycena metata</name>
    <dbReference type="NCBI Taxonomy" id="1033252"/>
    <lineage>
        <taxon>Eukaryota</taxon>
        <taxon>Fungi</taxon>
        <taxon>Dikarya</taxon>
        <taxon>Basidiomycota</taxon>
        <taxon>Agaricomycotina</taxon>
        <taxon>Agaricomycetes</taxon>
        <taxon>Agaricomycetidae</taxon>
        <taxon>Agaricales</taxon>
        <taxon>Marasmiineae</taxon>
        <taxon>Mycenaceae</taxon>
        <taxon>Mycena</taxon>
    </lineage>
</organism>
<sequence length="103" mass="11489">MDSELTLVDPTPPVFLDFSPDSMINTTICRNSRAAYTISTELQGSTTELRRAGASELLARICRKEVLPDTVSFPNINNGKDLRRSKWLRRCTLPDGRYGSPAD</sequence>
<dbReference type="Proteomes" id="UP001215598">
    <property type="component" value="Unassembled WGS sequence"/>
</dbReference>
<dbReference type="Pfam" id="PF20236">
    <property type="entry name" value="DUF6593"/>
    <property type="match status" value="1"/>
</dbReference>